<gene>
    <name evidence="1" type="ORF">Sjap_019241</name>
</gene>
<comment type="caution">
    <text evidence="1">The sequence shown here is derived from an EMBL/GenBank/DDBJ whole genome shotgun (WGS) entry which is preliminary data.</text>
</comment>
<reference evidence="1 2" key="1">
    <citation type="submission" date="2024-01" db="EMBL/GenBank/DDBJ databases">
        <title>Genome assemblies of Stephania.</title>
        <authorList>
            <person name="Yang L."/>
        </authorList>
    </citation>
    <scope>NUCLEOTIDE SEQUENCE [LARGE SCALE GENOMIC DNA]</scope>
    <source>
        <strain evidence="1">QJT</strain>
        <tissue evidence="1">Leaf</tissue>
    </source>
</reference>
<accession>A0AAP0F3W7</accession>
<evidence type="ECO:0000313" key="2">
    <source>
        <dbReference type="Proteomes" id="UP001417504"/>
    </source>
</evidence>
<name>A0AAP0F3W7_9MAGN</name>
<keyword evidence="2" id="KW-1185">Reference proteome</keyword>
<proteinExistence type="predicted"/>
<evidence type="ECO:0000313" key="1">
    <source>
        <dbReference type="EMBL" id="KAK9101987.1"/>
    </source>
</evidence>
<sequence>MAPLLPRLSNRRRRCRETLRPTLRGNSGVTSGTAEALPLRVVVVSLVELLPDCCFKL</sequence>
<protein>
    <submittedName>
        <fullName evidence="1">Uncharacterized protein</fullName>
    </submittedName>
</protein>
<dbReference type="EMBL" id="JBBNAE010000008">
    <property type="protein sequence ID" value="KAK9101987.1"/>
    <property type="molecule type" value="Genomic_DNA"/>
</dbReference>
<organism evidence="1 2">
    <name type="scientific">Stephania japonica</name>
    <dbReference type="NCBI Taxonomy" id="461633"/>
    <lineage>
        <taxon>Eukaryota</taxon>
        <taxon>Viridiplantae</taxon>
        <taxon>Streptophyta</taxon>
        <taxon>Embryophyta</taxon>
        <taxon>Tracheophyta</taxon>
        <taxon>Spermatophyta</taxon>
        <taxon>Magnoliopsida</taxon>
        <taxon>Ranunculales</taxon>
        <taxon>Menispermaceae</taxon>
        <taxon>Menispermoideae</taxon>
        <taxon>Cissampelideae</taxon>
        <taxon>Stephania</taxon>
    </lineage>
</organism>
<dbReference type="AlphaFoldDB" id="A0AAP0F3W7"/>
<dbReference type="Proteomes" id="UP001417504">
    <property type="component" value="Unassembled WGS sequence"/>
</dbReference>